<sequence>MKTTWIVILACLWSFSLSASPWESFAKPNRLTPEAIGSYANGCLLGAQALPLNGYGYQVLRSQNKRYYGHPNTIAYIERLSAQARKDLRTHLLIGDMSLPQGGRFSSGHTSHQTGLDIDIWFRLADTKLSTNQLKLPKPKTLVDMSAYKISATNWDNRHFRLVKMAAQDEAVARIFVHPVIKEKLCSLEGANRTWLRKVRPWWGHNYHMHVRLKCPQDDASCVEQKPPPKGDGCGAEVASWKPKPKHNVKTYRGSKDSTKVEKKEPVVIAKAKPKPKKILPLQCAQLIDQTR</sequence>
<evidence type="ECO:0000256" key="9">
    <source>
        <dbReference type="SAM" id="MobiDB-lite"/>
    </source>
</evidence>
<dbReference type="GO" id="GO:0006508">
    <property type="term" value="P:proteolysis"/>
    <property type="evidence" value="ECO:0007669"/>
    <property type="project" value="UniProtKB-KW"/>
</dbReference>
<evidence type="ECO:0000256" key="5">
    <source>
        <dbReference type="ARBA" id="ARBA00022801"/>
    </source>
</evidence>
<keyword evidence="7" id="KW-0482">Metalloprotease</keyword>
<keyword evidence="8" id="KW-1015">Disulfide bond</keyword>
<keyword evidence="1" id="KW-0645">Protease</keyword>
<dbReference type="Proteomes" id="UP000278792">
    <property type="component" value="Unassembled WGS sequence"/>
</dbReference>
<evidence type="ECO:0000256" key="2">
    <source>
        <dbReference type="ARBA" id="ARBA00022723"/>
    </source>
</evidence>
<evidence type="ECO:0000313" key="12">
    <source>
        <dbReference type="Proteomes" id="UP000278792"/>
    </source>
</evidence>
<evidence type="ECO:0000256" key="4">
    <source>
        <dbReference type="ARBA" id="ARBA00022764"/>
    </source>
</evidence>
<accession>A0A3N3E2Y4</accession>
<dbReference type="GO" id="GO:0008237">
    <property type="term" value="F:metallopeptidase activity"/>
    <property type="evidence" value="ECO:0007669"/>
    <property type="project" value="UniProtKB-KW"/>
</dbReference>
<keyword evidence="6" id="KW-0862">Zinc</keyword>
<evidence type="ECO:0000313" key="11">
    <source>
        <dbReference type="EMBL" id="ROV61084.1"/>
    </source>
</evidence>
<evidence type="ECO:0000256" key="6">
    <source>
        <dbReference type="ARBA" id="ARBA00022833"/>
    </source>
</evidence>
<keyword evidence="5" id="KW-0378">Hydrolase</keyword>
<feature type="disulfide bond" evidence="8">
    <location>
        <begin position="215"/>
        <end position="222"/>
    </location>
</feature>
<feature type="disulfide bond" evidence="8">
    <location>
        <begin position="186"/>
        <end position="234"/>
    </location>
</feature>
<name>A0A3N3E2Y4_9VIBR</name>
<dbReference type="AlphaFoldDB" id="A0A3N3E2Y4"/>
<evidence type="ECO:0000256" key="3">
    <source>
        <dbReference type="ARBA" id="ARBA00022729"/>
    </source>
</evidence>
<proteinExistence type="predicted"/>
<dbReference type="SUPFAM" id="SSF55166">
    <property type="entry name" value="Hedgehog/DD-peptidase"/>
    <property type="match status" value="1"/>
</dbReference>
<dbReference type="PIRSF" id="PIRSF018455">
    <property type="entry name" value="MepA"/>
    <property type="match status" value="1"/>
</dbReference>
<dbReference type="GO" id="GO:0046872">
    <property type="term" value="F:metal ion binding"/>
    <property type="evidence" value="ECO:0007669"/>
    <property type="project" value="UniProtKB-KW"/>
</dbReference>
<keyword evidence="3 10" id="KW-0732">Signal</keyword>
<dbReference type="RefSeq" id="WP_123781259.1">
    <property type="nucleotide sequence ID" value="NZ_RKIK01000012.1"/>
</dbReference>
<dbReference type="NCBIfam" id="NF006947">
    <property type="entry name" value="PRK09429.1"/>
    <property type="match status" value="1"/>
</dbReference>
<organism evidence="11 12">
    <name type="scientific">Vibrio ponticus</name>
    <dbReference type="NCBI Taxonomy" id="265668"/>
    <lineage>
        <taxon>Bacteria</taxon>
        <taxon>Pseudomonadati</taxon>
        <taxon>Pseudomonadota</taxon>
        <taxon>Gammaproteobacteria</taxon>
        <taxon>Vibrionales</taxon>
        <taxon>Vibrionaceae</taxon>
        <taxon>Vibrio</taxon>
    </lineage>
</organism>
<evidence type="ECO:0000256" key="1">
    <source>
        <dbReference type="ARBA" id="ARBA00022670"/>
    </source>
</evidence>
<dbReference type="EMBL" id="RKIK01000012">
    <property type="protein sequence ID" value="ROV61084.1"/>
    <property type="molecule type" value="Genomic_DNA"/>
</dbReference>
<dbReference type="InterPro" id="IPR005073">
    <property type="entry name" value="Peptidase_M74"/>
</dbReference>
<dbReference type="GO" id="GO:0004252">
    <property type="term" value="F:serine-type endopeptidase activity"/>
    <property type="evidence" value="ECO:0007669"/>
    <property type="project" value="InterPro"/>
</dbReference>
<comment type="caution">
    <text evidence="11">The sequence shown here is derived from an EMBL/GenBank/DDBJ whole genome shotgun (WGS) entry which is preliminary data.</text>
</comment>
<reference evidence="11 12" key="1">
    <citation type="submission" date="2018-11" db="EMBL/GenBank/DDBJ databases">
        <title>Vibrio ponticus strain CAIM 1751 pathogenic for the snapper Lutjanus guttatus.</title>
        <authorList>
            <person name="Soto-Rodriguez S."/>
            <person name="Lozano-Olvera R."/>
            <person name="Gomez-Gil B."/>
        </authorList>
    </citation>
    <scope>NUCLEOTIDE SEQUENCE [LARGE SCALE GENOMIC DNA]</scope>
    <source>
        <strain evidence="11 12">CAIM 1751</strain>
    </source>
</reference>
<gene>
    <name evidence="11" type="ORF">EGH82_06300</name>
</gene>
<evidence type="ECO:0000256" key="10">
    <source>
        <dbReference type="SAM" id="SignalP"/>
    </source>
</evidence>
<evidence type="ECO:0000256" key="7">
    <source>
        <dbReference type="ARBA" id="ARBA00023049"/>
    </source>
</evidence>
<keyword evidence="2" id="KW-0479">Metal-binding</keyword>
<dbReference type="Gene3D" id="3.30.1380.10">
    <property type="match status" value="1"/>
</dbReference>
<feature type="signal peptide" evidence="10">
    <location>
        <begin position="1"/>
        <end position="19"/>
    </location>
</feature>
<dbReference type="Pfam" id="PF03411">
    <property type="entry name" value="Peptidase_M74"/>
    <property type="match status" value="1"/>
</dbReference>
<evidence type="ECO:0000256" key="8">
    <source>
        <dbReference type="PIRSR" id="PIRSR018455-2"/>
    </source>
</evidence>
<feature type="region of interest" description="Disordered" evidence="9">
    <location>
        <begin position="225"/>
        <end position="258"/>
    </location>
</feature>
<dbReference type="GO" id="GO:0030288">
    <property type="term" value="C:outer membrane-bounded periplasmic space"/>
    <property type="evidence" value="ECO:0007669"/>
    <property type="project" value="InterPro"/>
</dbReference>
<dbReference type="InterPro" id="IPR009045">
    <property type="entry name" value="Zn_M74/Hedgehog-like"/>
</dbReference>
<protein>
    <submittedName>
        <fullName evidence="11">Penicillin-insensitive murein endopeptidase</fullName>
    </submittedName>
</protein>
<keyword evidence="4" id="KW-0574">Periplasm</keyword>
<feature type="chain" id="PRO_5017979936" evidence="10">
    <location>
        <begin position="20"/>
        <end position="292"/>
    </location>
</feature>